<keyword evidence="2" id="KW-1185">Reference proteome</keyword>
<proteinExistence type="predicted"/>
<sequence>MKTAVIFCNKISERNLSQSIKEILHIETKSKFFHYPTVFELQNLRVEILKNYGGEDINGKYYKWYIDISSQTSDGNDFKNKLSQLNKHLESRCKTWVDWDYYVNLG</sequence>
<organism evidence="1 2">
    <name type="scientific">Lentisphaera profundi</name>
    <dbReference type="NCBI Taxonomy" id="1658616"/>
    <lineage>
        <taxon>Bacteria</taxon>
        <taxon>Pseudomonadati</taxon>
        <taxon>Lentisphaerota</taxon>
        <taxon>Lentisphaeria</taxon>
        <taxon>Lentisphaerales</taxon>
        <taxon>Lentisphaeraceae</taxon>
        <taxon>Lentisphaera</taxon>
    </lineage>
</organism>
<dbReference type="RefSeq" id="WP_274149587.1">
    <property type="nucleotide sequence ID" value="NZ_CP117811.1"/>
</dbReference>
<name>A0ABY7VRE8_9BACT</name>
<dbReference type="EMBL" id="CP117811">
    <property type="protein sequence ID" value="WDE95798.1"/>
    <property type="molecule type" value="Genomic_DNA"/>
</dbReference>
<reference evidence="1 2" key="1">
    <citation type="submission" date="2023-02" db="EMBL/GenBank/DDBJ databases">
        <title>Genome sequence of Lentisphaera profundi SAORIC-696.</title>
        <authorList>
            <person name="Kim e."/>
            <person name="Cho J.-C."/>
            <person name="Choi A."/>
            <person name="Kang I."/>
        </authorList>
    </citation>
    <scope>NUCLEOTIDE SEQUENCE [LARGE SCALE GENOMIC DNA]</scope>
    <source>
        <strain evidence="1 2">SAORIC-696</strain>
    </source>
</reference>
<evidence type="ECO:0000313" key="2">
    <source>
        <dbReference type="Proteomes" id="UP001214250"/>
    </source>
</evidence>
<accession>A0ABY7VRE8</accession>
<evidence type="ECO:0000313" key="1">
    <source>
        <dbReference type="EMBL" id="WDE95798.1"/>
    </source>
</evidence>
<gene>
    <name evidence="1" type="ORF">PQO03_08725</name>
</gene>
<protein>
    <submittedName>
        <fullName evidence="1">Uncharacterized protein</fullName>
    </submittedName>
</protein>
<dbReference type="Proteomes" id="UP001214250">
    <property type="component" value="Chromosome 1"/>
</dbReference>